<dbReference type="SMART" id="SM00449">
    <property type="entry name" value="SPRY"/>
    <property type="match status" value="1"/>
</dbReference>
<dbReference type="InterPro" id="IPR013320">
    <property type="entry name" value="ConA-like_dom_sf"/>
</dbReference>
<evidence type="ECO:0000256" key="2">
    <source>
        <dbReference type="ARBA" id="ARBA00022723"/>
    </source>
</evidence>
<dbReference type="Proteomes" id="UP000789901">
    <property type="component" value="Unassembled WGS sequence"/>
</dbReference>
<comment type="caution">
    <text evidence="8">The sequence shown here is derived from an EMBL/GenBank/DDBJ whole genome shotgun (WGS) entry which is preliminary data.</text>
</comment>
<keyword evidence="9" id="KW-1185">Reference proteome</keyword>
<feature type="domain" description="B30.2/SPRY" evidence="7">
    <location>
        <begin position="205"/>
        <end position="397"/>
    </location>
</feature>
<dbReference type="InterPro" id="IPR037353">
    <property type="entry name" value="ASH2"/>
</dbReference>
<dbReference type="Gene3D" id="2.60.120.920">
    <property type="match status" value="1"/>
</dbReference>
<dbReference type="Gene3D" id="3.90.980.20">
    <property type="match status" value="1"/>
</dbReference>
<dbReference type="SUPFAM" id="SSF49899">
    <property type="entry name" value="Concanavalin A-like lectins/glucanases"/>
    <property type="match status" value="1"/>
</dbReference>
<name>A0ABN7VPW7_GIGMA</name>
<comment type="subcellular location">
    <subcellularLocation>
        <location evidence="1">Nucleus</location>
    </subcellularLocation>
</comment>
<evidence type="ECO:0000313" key="9">
    <source>
        <dbReference type="Proteomes" id="UP000789901"/>
    </source>
</evidence>
<evidence type="ECO:0000313" key="8">
    <source>
        <dbReference type="EMBL" id="CAG8791933.1"/>
    </source>
</evidence>
<dbReference type="InterPro" id="IPR011011">
    <property type="entry name" value="Znf_FYVE_PHD"/>
</dbReference>
<dbReference type="PROSITE" id="PS50188">
    <property type="entry name" value="B302_SPRY"/>
    <property type="match status" value="1"/>
</dbReference>
<accession>A0ABN7VPW7</accession>
<dbReference type="CDD" id="cd15583">
    <property type="entry name" value="PHD_ash2p_like"/>
    <property type="match status" value="1"/>
</dbReference>
<dbReference type="SUPFAM" id="SSF57903">
    <property type="entry name" value="FYVE/PHD zinc finger"/>
    <property type="match status" value="1"/>
</dbReference>
<protein>
    <submittedName>
        <fullName evidence="8">16763_t:CDS:1</fullName>
    </submittedName>
</protein>
<dbReference type="InterPro" id="IPR003877">
    <property type="entry name" value="SPRY_dom"/>
</dbReference>
<dbReference type="PANTHER" id="PTHR10598">
    <property type="entry name" value="SET1/ASH2 HISTONE METHYLTRANSFERASE COMPLEX SUBUNIT ASH2"/>
    <property type="match status" value="1"/>
</dbReference>
<proteinExistence type="inferred from homology"/>
<reference evidence="8 9" key="1">
    <citation type="submission" date="2021-06" db="EMBL/GenBank/DDBJ databases">
        <authorList>
            <person name="Kallberg Y."/>
            <person name="Tangrot J."/>
            <person name="Rosling A."/>
        </authorList>
    </citation>
    <scope>NUCLEOTIDE SEQUENCE [LARGE SCALE GENOMIC DNA]</scope>
    <source>
        <strain evidence="8 9">120-4 pot B 10/14</strain>
    </source>
</reference>
<keyword evidence="2" id="KW-0479">Metal-binding</keyword>
<dbReference type="CDD" id="cd12872">
    <property type="entry name" value="SPRY_Ash2"/>
    <property type="match status" value="1"/>
</dbReference>
<evidence type="ECO:0000256" key="4">
    <source>
        <dbReference type="ARBA" id="ARBA00022833"/>
    </source>
</evidence>
<gene>
    <name evidence="8" type="ORF">GMARGA_LOCUS21367</name>
</gene>
<evidence type="ECO:0000256" key="5">
    <source>
        <dbReference type="ARBA" id="ARBA00023242"/>
    </source>
</evidence>
<dbReference type="Pfam" id="PF00622">
    <property type="entry name" value="SPRY"/>
    <property type="match status" value="1"/>
</dbReference>
<evidence type="ECO:0000256" key="6">
    <source>
        <dbReference type="ARBA" id="ARBA00038149"/>
    </source>
</evidence>
<feature type="non-terminal residue" evidence="8">
    <location>
        <position position="538"/>
    </location>
</feature>
<keyword evidence="3" id="KW-0863">Zinc-finger</keyword>
<dbReference type="InterPro" id="IPR001965">
    <property type="entry name" value="Znf_PHD"/>
</dbReference>
<evidence type="ECO:0000256" key="3">
    <source>
        <dbReference type="ARBA" id="ARBA00022771"/>
    </source>
</evidence>
<dbReference type="InterPro" id="IPR049455">
    <property type="entry name" value="ASH2-like_PHD"/>
</dbReference>
<dbReference type="InterPro" id="IPR043136">
    <property type="entry name" value="B30.2/SPRY_sf"/>
</dbReference>
<keyword evidence="4" id="KW-0862">Zinc</keyword>
<dbReference type="Pfam" id="PF21257">
    <property type="entry name" value="PHD_ash2p_like"/>
    <property type="match status" value="1"/>
</dbReference>
<evidence type="ECO:0000256" key="1">
    <source>
        <dbReference type="ARBA" id="ARBA00004123"/>
    </source>
</evidence>
<comment type="similarity">
    <text evidence="6">Belongs to the cclA family.</text>
</comment>
<dbReference type="InterPro" id="IPR001870">
    <property type="entry name" value="B30.2/SPRY"/>
</dbReference>
<dbReference type="SMART" id="SM00249">
    <property type="entry name" value="PHD"/>
    <property type="match status" value="1"/>
</dbReference>
<sequence length="538" mass="61295">MSSSYDPRKLTWNDTHTVNKEHQYCYCGGDRNLIEVSLQCSDCLNWFHVKCIKISVDTTIPIFTNYIFHCKLCNPSGEESFKRCQAGWKEIGGCAIANLMLHQHMTDHNASKGDSRYLSANSVNLSPFRYYFNKNEHLRPFVDKNWSSLCTERSRTATCMTPPAMQSNSSNAVIALIQASSSNTEFGQSGEQNNLRHGFKYLPCELDNLFPYVQYRNSELSPYGVRLSKEDASLSVWISGDQLTTTTEFGFSMARANCSVKEGQWFYEVFIDRGGEGKIDGKDAAHVRVGWARRNRNSPVGSDAYSYGFRDLTGHKIHQSRLYPYGEPFKTGDVIGLYISLPPLKKVIPGYQPISPKRHRIPILFKGDTMFEYKDFKPTHKMNQLLELPEKKNEKKYWWQQKQDESKPSSTSQLPELATLPGSKIIVYKNGICQDVAFENLFSFFPTVDEYTNDDDLTEDDGSLGYYPAVSMFRGGTCTLNFAEDILNDIVDEIEIWDWMVSQKQSPIKRPAVVDLSDGGIMKKRKLDESYDETSGDN</sequence>
<dbReference type="PROSITE" id="PS01359">
    <property type="entry name" value="ZF_PHD_1"/>
    <property type="match status" value="1"/>
</dbReference>
<dbReference type="PANTHER" id="PTHR10598:SF0">
    <property type="entry name" value="SET1_ASH2 HISTONE METHYLTRANSFERASE COMPLEX SUBUNIT ASH2"/>
    <property type="match status" value="1"/>
</dbReference>
<dbReference type="EMBL" id="CAJVQB010019665">
    <property type="protein sequence ID" value="CAG8791933.1"/>
    <property type="molecule type" value="Genomic_DNA"/>
</dbReference>
<organism evidence="8 9">
    <name type="scientific">Gigaspora margarita</name>
    <dbReference type="NCBI Taxonomy" id="4874"/>
    <lineage>
        <taxon>Eukaryota</taxon>
        <taxon>Fungi</taxon>
        <taxon>Fungi incertae sedis</taxon>
        <taxon>Mucoromycota</taxon>
        <taxon>Glomeromycotina</taxon>
        <taxon>Glomeromycetes</taxon>
        <taxon>Diversisporales</taxon>
        <taxon>Gigasporaceae</taxon>
        <taxon>Gigaspora</taxon>
    </lineage>
</organism>
<evidence type="ECO:0000259" key="7">
    <source>
        <dbReference type="PROSITE" id="PS50188"/>
    </source>
</evidence>
<keyword evidence="5" id="KW-0539">Nucleus</keyword>
<dbReference type="InterPro" id="IPR019786">
    <property type="entry name" value="Zinc_finger_PHD-type_CS"/>
</dbReference>